<proteinExistence type="predicted"/>
<dbReference type="GeneID" id="43838380"/>
<evidence type="ECO:0000313" key="3">
    <source>
        <dbReference type="Proteomes" id="UP000199079"/>
    </source>
</evidence>
<sequence length="64" mass="6139">MSTLRPLAALAAAVVALVLVSAVLGLPAALGSPAAVATAAICLVVVAAIVALGGRDAGPRTSYW</sequence>
<keyword evidence="1" id="KW-0472">Membrane</keyword>
<keyword evidence="1" id="KW-0812">Transmembrane</keyword>
<reference evidence="3" key="1">
    <citation type="submission" date="2016-10" db="EMBL/GenBank/DDBJ databases">
        <authorList>
            <person name="Varghese N."/>
            <person name="Submissions S."/>
        </authorList>
    </citation>
    <scope>NUCLEOTIDE SEQUENCE [LARGE SCALE GENOMIC DNA]</scope>
    <source>
        <strain evidence="3">DC30,IBRC 10041,KCTC 4046</strain>
    </source>
</reference>
<name>A0A1H3E3G3_9EURY</name>
<dbReference type="RefSeq" id="WP_021072631.1">
    <property type="nucleotide sequence ID" value="NZ_FNPC01000001.1"/>
</dbReference>
<evidence type="ECO:0000256" key="1">
    <source>
        <dbReference type="SAM" id="Phobius"/>
    </source>
</evidence>
<gene>
    <name evidence="2" type="ORF">SAMN05216564_101242</name>
</gene>
<evidence type="ECO:0000313" key="2">
    <source>
        <dbReference type="EMBL" id="SDX72459.1"/>
    </source>
</evidence>
<protein>
    <submittedName>
        <fullName evidence="2">Uncharacterized protein</fullName>
    </submittedName>
</protein>
<organism evidence="2 3">
    <name type="scientific">Halopenitus persicus</name>
    <dbReference type="NCBI Taxonomy" id="1048396"/>
    <lineage>
        <taxon>Archaea</taxon>
        <taxon>Methanobacteriati</taxon>
        <taxon>Methanobacteriota</taxon>
        <taxon>Stenosarchaea group</taxon>
        <taxon>Halobacteria</taxon>
        <taxon>Halobacteriales</taxon>
        <taxon>Haloferacaceae</taxon>
        <taxon>Halopenitus</taxon>
    </lineage>
</organism>
<dbReference type="EMBL" id="FNPC01000001">
    <property type="protein sequence ID" value="SDX72459.1"/>
    <property type="molecule type" value="Genomic_DNA"/>
</dbReference>
<keyword evidence="1" id="KW-1133">Transmembrane helix</keyword>
<dbReference type="Proteomes" id="UP000199079">
    <property type="component" value="Unassembled WGS sequence"/>
</dbReference>
<keyword evidence="3" id="KW-1185">Reference proteome</keyword>
<accession>A0A1H3E3G3</accession>
<feature type="transmembrane region" description="Helical" evidence="1">
    <location>
        <begin position="35"/>
        <end position="54"/>
    </location>
</feature>
<dbReference type="AlphaFoldDB" id="A0A1H3E3G3"/>